<evidence type="ECO:0000313" key="1">
    <source>
        <dbReference type="EMBL" id="QBZ64007.1"/>
    </source>
</evidence>
<name>A0A4P7NNX3_PYROR</name>
<dbReference type="AlphaFoldDB" id="A0A4P7NNX3"/>
<dbReference type="EMBL" id="CP034209">
    <property type="protein sequence ID" value="QBZ64007.1"/>
    <property type="molecule type" value="Genomic_DNA"/>
</dbReference>
<protein>
    <submittedName>
        <fullName evidence="1">Uncharacterized protein</fullName>
    </submittedName>
</protein>
<gene>
    <name evidence="1" type="ORF">PoMZ_05698</name>
</gene>
<proteinExistence type="predicted"/>
<reference evidence="1 2" key="1">
    <citation type="journal article" date="2019" name="Mol. Biol. Evol.">
        <title>Blast fungal genomes show frequent chromosomal changes, gene gains and losses, and effector gene turnover.</title>
        <authorList>
            <person name="Gomez Luciano L.B."/>
            <person name="Jason Tsai I."/>
            <person name="Chuma I."/>
            <person name="Tosa Y."/>
            <person name="Chen Y.H."/>
            <person name="Li J.Y."/>
            <person name="Li M.Y."/>
            <person name="Jade Lu M.Y."/>
            <person name="Nakayashiki H."/>
            <person name="Li W.H."/>
        </authorList>
    </citation>
    <scope>NUCLEOTIDE SEQUENCE [LARGE SCALE GENOMIC DNA]</scope>
    <source>
        <strain evidence="1">MZ5-1-6</strain>
    </source>
</reference>
<dbReference type="Proteomes" id="UP000294847">
    <property type="component" value="Chromosome 6"/>
</dbReference>
<evidence type="ECO:0000313" key="2">
    <source>
        <dbReference type="Proteomes" id="UP000294847"/>
    </source>
</evidence>
<accession>A0A4P7NNX3</accession>
<sequence length="163" mass="18331">MSTATPHGRPASTSSKAGRCTCFTKIPLQCTTQKAMTRGLSPRVGCFRPRKRQMGRRYWCLAAGAHRPGQFCRLMPVVLRRLEPVSPEGHGRWWREASPRSTLWRVESAPLRWGLSATCEVSCTWSDLSHMSQGHARVRQRKSHLCECEAGTKCMSTFVLVSV</sequence>
<organism evidence="1 2">
    <name type="scientific">Pyricularia oryzae</name>
    <name type="common">Rice blast fungus</name>
    <name type="synonym">Magnaporthe oryzae</name>
    <dbReference type="NCBI Taxonomy" id="318829"/>
    <lineage>
        <taxon>Eukaryota</taxon>
        <taxon>Fungi</taxon>
        <taxon>Dikarya</taxon>
        <taxon>Ascomycota</taxon>
        <taxon>Pezizomycotina</taxon>
        <taxon>Sordariomycetes</taxon>
        <taxon>Sordariomycetidae</taxon>
        <taxon>Magnaporthales</taxon>
        <taxon>Pyriculariaceae</taxon>
        <taxon>Pyricularia</taxon>
    </lineage>
</organism>